<gene>
    <name evidence="4" type="ORF">GA0116948_110134</name>
</gene>
<dbReference type="Gene3D" id="3.55.50.30">
    <property type="match status" value="1"/>
</dbReference>
<dbReference type="Pfam" id="PF16344">
    <property type="entry name" value="FecR_C"/>
    <property type="match status" value="1"/>
</dbReference>
<dbReference type="STRING" id="1335309.GA0116948_110134"/>
<dbReference type="PIRSF" id="PIRSF018266">
    <property type="entry name" value="FecR"/>
    <property type="match status" value="1"/>
</dbReference>
<dbReference type="RefSeq" id="WP_089713487.1">
    <property type="nucleotide sequence ID" value="NZ_FMAR01000010.1"/>
</dbReference>
<dbReference type="PANTHER" id="PTHR30273:SF2">
    <property type="entry name" value="PROTEIN FECR"/>
    <property type="match status" value="1"/>
</dbReference>
<feature type="domain" description="Protein FecR C-terminal" evidence="3">
    <location>
        <begin position="313"/>
        <end position="379"/>
    </location>
</feature>
<protein>
    <submittedName>
        <fullName evidence="4">FecR family protein</fullName>
    </submittedName>
</protein>
<evidence type="ECO:0000313" key="5">
    <source>
        <dbReference type="Proteomes" id="UP000242818"/>
    </source>
</evidence>
<proteinExistence type="predicted"/>
<dbReference type="InterPro" id="IPR032508">
    <property type="entry name" value="FecR_C"/>
</dbReference>
<keyword evidence="1" id="KW-1133">Transmembrane helix</keyword>
<evidence type="ECO:0000256" key="1">
    <source>
        <dbReference type="SAM" id="Phobius"/>
    </source>
</evidence>
<dbReference type="GO" id="GO:0016989">
    <property type="term" value="F:sigma factor antagonist activity"/>
    <property type="evidence" value="ECO:0007669"/>
    <property type="project" value="TreeGrafter"/>
</dbReference>
<dbReference type="Proteomes" id="UP000242818">
    <property type="component" value="Unassembled WGS sequence"/>
</dbReference>
<evidence type="ECO:0000313" key="4">
    <source>
        <dbReference type="EMBL" id="SCC48844.1"/>
    </source>
</evidence>
<organism evidence="4 5">
    <name type="scientific">Chitinophaga costaii</name>
    <dbReference type="NCBI Taxonomy" id="1335309"/>
    <lineage>
        <taxon>Bacteria</taxon>
        <taxon>Pseudomonadati</taxon>
        <taxon>Bacteroidota</taxon>
        <taxon>Chitinophagia</taxon>
        <taxon>Chitinophagales</taxon>
        <taxon>Chitinophagaceae</taxon>
        <taxon>Chitinophaga</taxon>
    </lineage>
</organism>
<dbReference type="Pfam" id="PF04773">
    <property type="entry name" value="FecR"/>
    <property type="match status" value="1"/>
</dbReference>
<feature type="transmembrane region" description="Helical" evidence="1">
    <location>
        <begin position="75"/>
        <end position="94"/>
    </location>
</feature>
<accession>A0A1C4EZ37</accession>
<keyword evidence="5" id="KW-1185">Reference proteome</keyword>
<dbReference type="InterPro" id="IPR012373">
    <property type="entry name" value="Ferrdict_sens_TM"/>
</dbReference>
<evidence type="ECO:0000259" key="3">
    <source>
        <dbReference type="Pfam" id="PF16344"/>
    </source>
</evidence>
<dbReference type="EMBL" id="FMAR01000010">
    <property type="protein sequence ID" value="SCC48844.1"/>
    <property type="molecule type" value="Genomic_DNA"/>
</dbReference>
<dbReference type="InterPro" id="IPR006860">
    <property type="entry name" value="FecR"/>
</dbReference>
<sequence>MELHELKQMIARYNAGEATNDEKALIEEWYESIHGEDAVLDEAALQRLQQTLYASLKKATGKDTGMRIVSRRPAYWKWAVAAGLALAIGAGWYYNPYRQQATKLSEETAQDFAPGGNRATLTLADGSRLVLENTGNGTLAQQSGASIHKNNGQLVYDAAGTPAAAGSNILNTITTPRGGTFAIVLTDGSKIWLNAASSLRFPAYFAGSDRTVELQGEGYFEIAPDASRPFHVISGDQTLDVLGTHFNISHYTDESAIITTLTAGSVRVKTNSDTALLTPGQQSLVRNNDITHIIHVQKEADTGQALAWQHDMFQFNNADIITIMHQLSRWYNVEVVFEGPLPTEHFSGKISRNVPASGVLKILAASGINFKIAGRKIILM</sequence>
<dbReference type="OrthoDB" id="622631at2"/>
<keyword evidence="1" id="KW-0472">Membrane</keyword>
<evidence type="ECO:0000259" key="2">
    <source>
        <dbReference type="Pfam" id="PF04773"/>
    </source>
</evidence>
<reference evidence="4 5" key="1">
    <citation type="submission" date="2016-08" db="EMBL/GenBank/DDBJ databases">
        <authorList>
            <person name="Seilhamer J.J."/>
        </authorList>
    </citation>
    <scope>NUCLEOTIDE SEQUENCE [LARGE SCALE GENOMIC DNA]</scope>
    <source>
        <strain evidence="4 5">A37T2</strain>
    </source>
</reference>
<dbReference type="AlphaFoldDB" id="A0A1C4EZ37"/>
<keyword evidence="1" id="KW-0812">Transmembrane</keyword>
<dbReference type="Gene3D" id="2.60.120.1440">
    <property type="match status" value="1"/>
</dbReference>
<feature type="domain" description="FecR protein" evidence="2">
    <location>
        <begin position="172"/>
        <end position="267"/>
    </location>
</feature>
<dbReference type="PANTHER" id="PTHR30273">
    <property type="entry name" value="PERIPLASMIC SIGNAL SENSOR AND SIGMA FACTOR ACTIVATOR FECR-RELATED"/>
    <property type="match status" value="1"/>
</dbReference>
<name>A0A1C4EZ37_9BACT</name>